<dbReference type="PANTHER" id="PTHR39189:SF1">
    <property type="entry name" value="UPF0173 METAL-DEPENDENT HYDROLASE YTKL"/>
    <property type="match status" value="1"/>
</dbReference>
<protein>
    <submittedName>
        <fullName evidence="2">Zn-dependent hydrolase</fullName>
    </submittedName>
</protein>
<dbReference type="SUPFAM" id="SSF56281">
    <property type="entry name" value="Metallo-hydrolase/oxidoreductase"/>
    <property type="match status" value="1"/>
</dbReference>
<keyword evidence="2" id="KW-0378">Hydrolase</keyword>
<evidence type="ECO:0000313" key="3">
    <source>
        <dbReference type="Proteomes" id="UP000295301"/>
    </source>
</evidence>
<dbReference type="GO" id="GO:0016787">
    <property type="term" value="F:hydrolase activity"/>
    <property type="evidence" value="ECO:0007669"/>
    <property type="project" value="UniProtKB-KW"/>
</dbReference>
<evidence type="ECO:0000313" key="2">
    <source>
        <dbReference type="EMBL" id="TDK48062.1"/>
    </source>
</evidence>
<dbReference type="Pfam" id="PF13483">
    <property type="entry name" value="Lactamase_B_3"/>
    <property type="match status" value="1"/>
</dbReference>
<proteinExistence type="predicted"/>
<dbReference type="Proteomes" id="UP000295301">
    <property type="component" value="Unassembled WGS sequence"/>
</dbReference>
<reference evidence="2 3" key="1">
    <citation type="submission" date="2019-03" db="EMBL/GenBank/DDBJ databases">
        <title>Ruegeria lutea sp. nov., a novel strain, isolated from marine sediment, the Masan Bay, South Korea.</title>
        <authorList>
            <person name="Kim J."/>
            <person name="Kim D.-Y."/>
            <person name="Lee S.-S."/>
        </authorList>
    </citation>
    <scope>NUCLEOTIDE SEQUENCE [LARGE SCALE GENOMIC DNA]</scope>
    <source>
        <strain evidence="2 3">318-1</strain>
    </source>
</reference>
<name>A0A4R5V7N7_9RHOB</name>
<feature type="compositionally biased region" description="Pro residues" evidence="1">
    <location>
        <begin position="35"/>
        <end position="45"/>
    </location>
</feature>
<dbReference type="AlphaFoldDB" id="A0A4R5V7N7"/>
<dbReference type="PANTHER" id="PTHR39189">
    <property type="entry name" value="UPF0173 METAL-DEPENDENT HYDROLASE YTKL"/>
    <property type="match status" value="1"/>
</dbReference>
<gene>
    <name evidence="2" type="ORF">E1832_10390</name>
</gene>
<feature type="compositionally biased region" description="Basic and acidic residues" evidence="1">
    <location>
        <begin position="25"/>
        <end position="34"/>
    </location>
</feature>
<keyword evidence="3" id="KW-1185">Reference proteome</keyword>
<dbReference type="EMBL" id="SMUV01000064">
    <property type="protein sequence ID" value="TDK48062.1"/>
    <property type="molecule type" value="Genomic_DNA"/>
</dbReference>
<comment type="caution">
    <text evidence="2">The sequence shown here is derived from an EMBL/GenBank/DDBJ whole genome shotgun (WGS) entry which is preliminary data.</text>
</comment>
<dbReference type="Gene3D" id="3.60.15.10">
    <property type="entry name" value="Ribonuclease Z/Hydroxyacylglutathione hydrolase-like"/>
    <property type="match status" value="1"/>
</dbReference>
<evidence type="ECO:0000256" key="1">
    <source>
        <dbReference type="SAM" id="MobiDB-lite"/>
    </source>
</evidence>
<sequence>MPRCAATAAARPTRGKRCLGNAPVERFRRERAEPPGRPTSVPPCPLSRGARSLIRSPGRADGERRIDRVCWTFPTHALPSPATTHSEREGPVARVFISLLFVCLAGAAWAQDRRPSHCIAIADAAPGIAYLSKASWRDPLPEHSVRLHYIAHASFLIQTPGGLNAVTDYTGFLGTAGLVPDVVTMNHAHDTHWTATPDPAIPHVLKGWGNYGEGIEHHLDLGEMLVRNVSTDIRSAFTGAEARGNSIFVFEAAGLCIGHLGHLHHIPTDEQFAALGRLDVVMAPVDGGLTLPLPEMVRVIERLRSSVVIPMHWFSGYSLNRFLEDIAGSFAVERPGTSSLTLSLRDLPSRPTVVVLKPRYLID</sequence>
<dbReference type="InterPro" id="IPR036866">
    <property type="entry name" value="RibonucZ/Hydroxyglut_hydro"/>
</dbReference>
<accession>A0A4R5V7N7</accession>
<feature type="region of interest" description="Disordered" evidence="1">
    <location>
        <begin position="1"/>
        <end position="48"/>
    </location>
</feature>
<organism evidence="2 3">
    <name type="scientific">Antarcticimicrobium luteum</name>
    <dbReference type="NCBI Taxonomy" id="2547397"/>
    <lineage>
        <taxon>Bacteria</taxon>
        <taxon>Pseudomonadati</taxon>
        <taxon>Pseudomonadota</taxon>
        <taxon>Alphaproteobacteria</taxon>
        <taxon>Rhodobacterales</taxon>
        <taxon>Paracoccaceae</taxon>
        <taxon>Antarcticimicrobium</taxon>
    </lineage>
</organism>
<feature type="compositionally biased region" description="Low complexity" evidence="1">
    <location>
        <begin position="1"/>
        <end position="12"/>
    </location>
</feature>
<dbReference type="OrthoDB" id="7343000at2"/>